<dbReference type="PRINTS" id="PR00344">
    <property type="entry name" value="BCTRLSENSOR"/>
</dbReference>
<dbReference type="EMBL" id="CAJNDS010001002">
    <property type="protein sequence ID" value="CAE7243602.1"/>
    <property type="molecule type" value="Genomic_DNA"/>
</dbReference>
<evidence type="ECO:0000259" key="9">
    <source>
        <dbReference type="PROSITE" id="PS50110"/>
    </source>
</evidence>
<keyword evidence="11" id="KW-1185">Reference proteome</keyword>
<dbReference type="SUPFAM" id="SSF55874">
    <property type="entry name" value="ATPase domain of HSP90 chaperone/DNA topoisomerase II/histidine kinase"/>
    <property type="match status" value="1"/>
</dbReference>
<evidence type="ECO:0000313" key="10">
    <source>
        <dbReference type="EMBL" id="CAE7243602.1"/>
    </source>
</evidence>
<evidence type="ECO:0000256" key="3">
    <source>
        <dbReference type="ARBA" id="ARBA00022679"/>
    </source>
</evidence>
<dbReference type="InterPro" id="IPR005467">
    <property type="entry name" value="His_kinase_dom"/>
</dbReference>
<keyword evidence="4" id="KW-0418">Kinase</keyword>
<organism evidence="10 11">
    <name type="scientific">Symbiodinium natans</name>
    <dbReference type="NCBI Taxonomy" id="878477"/>
    <lineage>
        <taxon>Eukaryota</taxon>
        <taxon>Sar</taxon>
        <taxon>Alveolata</taxon>
        <taxon>Dinophyceae</taxon>
        <taxon>Suessiales</taxon>
        <taxon>Symbiodiniaceae</taxon>
        <taxon>Symbiodinium</taxon>
    </lineage>
</organism>
<dbReference type="PROSITE" id="PS50109">
    <property type="entry name" value="HIS_KIN"/>
    <property type="match status" value="1"/>
</dbReference>
<proteinExistence type="predicted"/>
<keyword evidence="7" id="KW-1133">Transmembrane helix</keyword>
<evidence type="ECO:0000256" key="6">
    <source>
        <dbReference type="SAM" id="MobiDB-lite"/>
    </source>
</evidence>
<dbReference type="Proteomes" id="UP000604046">
    <property type="component" value="Unassembled WGS sequence"/>
</dbReference>
<feature type="region of interest" description="Disordered" evidence="6">
    <location>
        <begin position="248"/>
        <end position="282"/>
    </location>
</feature>
<sequence length="505" mass="54839">MDRGVSTFEVPSAPQNVLTELLSCTLQLWRSLVPCRNRRVPTTLQCFTWERDGDCDFASEAWNDQPERGAADIQLCVAVQCGAALNFSDAEVRSAEKQGEMVDLSVLAQDCITKCEAFKDKRGKPLKKDKVELKTNLPSVTISGDGYALTQMMIQILLNAYKFTADGEVNFTVEEDKEKQCAVITISDTGVGMKLESGDRKFDGIGVGLAMVREVARIHHGSIRFEPPTGKGAVVKVTLPFMPPSCNGFAAASTQEEDKQESKKVPLPGTKPRGPPSSWLGPSTQIGIQINARPSPPMEGGSATASSLPALKEGMSAYNFEDAEGQNLIMSVDDDFVNQEVMRSILEPSGFQVITCMSGTECLEYLDADNPRPQLLLLDLMMPGLSGFDVLQALQSKFQLGELPVIMVSADSLAHTLLLILCVVLARRVGMSFKNPARNDLILLGYLVDTGTCGRGGLQVVAWPVQQDGTRSHCRSAHAALFSNVASVKNMLRCENCEKCESCES</sequence>
<dbReference type="InterPro" id="IPR003594">
    <property type="entry name" value="HATPase_dom"/>
</dbReference>
<comment type="caution">
    <text evidence="10">The sequence shown here is derived from an EMBL/GenBank/DDBJ whole genome shotgun (WGS) entry which is preliminary data.</text>
</comment>
<feature type="domain" description="Response regulatory" evidence="9">
    <location>
        <begin position="328"/>
        <end position="447"/>
    </location>
</feature>
<reference evidence="10" key="1">
    <citation type="submission" date="2021-02" db="EMBL/GenBank/DDBJ databases">
        <authorList>
            <person name="Dougan E. K."/>
            <person name="Rhodes N."/>
            <person name="Thang M."/>
            <person name="Chan C."/>
        </authorList>
    </citation>
    <scope>NUCLEOTIDE SEQUENCE</scope>
</reference>
<dbReference type="SMART" id="SM00387">
    <property type="entry name" value="HATPase_c"/>
    <property type="match status" value="1"/>
</dbReference>
<feature type="domain" description="Histidine kinase" evidence="8">
    <location>
        <begin position="130"/>
        <end position="243"/>
    </location>
</feature>
<dbReference type="Gene3D" id="3.40.50.2300">
    <property type="match status" value="1"/>
</dbReference>
<evidence type="ECO:0000256" key="5">
    <source>
        <dbReference type="PROSITE-ProRule" id="PRU00169"/>
    </source>
</evidence>
<dbReference type="GO" id="GO:0000155">
    <property type="term" value="F:phosphorelay sensor kinase activity"/>
    <property type="evidence" value="ECO:0007669"/>
    <property type="project" value="TreeGrafter"/>
</dbReference>
<dbReference type="Gene3D" id="3.30.565.10">
    <property type="entry name" value="Histidine kinase-like ATPase, C-terminal domain"/>
    <property type="match status" value="1"/>
</dbReference>
<dbReference type="InterPro" id="IPR036890">
    <property type="entry name" value="HATPase_C_sf"/>
</dbReference>
<keyword evidence="7" id="KW-0812">Transmembrane</keyword>
<dbReference type="GO" id="GO:0009927">
    <property type="term" value="F:histidine phosphotransfer kinase activity"/>
    <property type="evidence" value="ECO:0007669"/>
    <property type="project" value="TreeGrafter"/>
</dbReference>
<dbReference type="OrthoDB" id="418107at2759"/>
<keyword evidence="7" id="KW-0472">Membrane</keyword>
<feature type="transmembrane region" description="Helical" evidence="7">
    <location>
        <begin position="403"/>
        <end position="426"/>
    </location>
</feature>
<dbReference type="GO" id="GO:0005886">
    <property type="term" value="C:plasma membrane"/>
    <property type="evidence" value="ECO:0007669"/>
    <property type="project" value="TreeGrafter"/>
</dbReference>
<dbReference type="EC" id="2.7.13.3" evidence="2"/>
<accession>A0A812LB09</accession>
<gene>
    <name evidence="10" type="primary">tmoS</name>
    <name evidence="10" type="ORF">SNAT2548_LOCUS11306</name>
</gene>
<dbReference type="Pfam" id="PF02518">
    <property type="entry name" value="HATPase_c"/>
    <property type="match status" value="1"/>
</dbReference>
<dbReference type="PANTHER" id="PTHR43047:SF72">
    <property type="entry name" value="OSMOSENSING HISTIDINE PROTEIN KINASE SLN1"/>
    <property type="match status" value="1"/>
</dbReference>
<evidence type="ECO:0000256" key="2">
    <source>
        <dbReference type="ARBA" id="ARBA00012438"/>
    </source>
</evidence>
<dbReference type="InterPro" id="IPR004358">
    <property type="entry name" value="Sig_transdc_His_kin-like_C"/>
</dbReference>
<dbReference type="SUPFAM" id="SSF52172">
    <property type="entry name" value="CheY-like"/>
    <property type="match status" value="1"/>
</dbReference>
<dbReference type="AlphaFoldDB" id="A0A812LB09"/>
<keyword evidence="3" id="KW-0808">Transferase</keyword>
<name>A0A812LB09_9DINO</name>
<evidence type="ECO:0000313" key="11">
    <source>
        <dbReference type="Proteomes" id="UP000604046"/>
    </source>
</evidence>
<dbReference type="PANTHER" id="PTHR43047">
    <property type="entry name" value="TWO-COMPONENT HISTIDINE PROTEIN KINASE"/>
    <property type="match status" value="1"/>
</dbReference>
<dbReference type="Pfam" id="PF00072">
    <property type="entry name" value="Response_reg"/>
    <property type="match status" value="1"/>
</dbReference>
<evidence type="ECO:0000256" key="7">
    <source>
        <dbReference type="SAM" id="Phobius"/>
    </source>
</evidence>
<evidence type="ECO:0000256" key="1">
    <source>
        <dbReference type="ARBA" id="ARBA00000085"/>
    </source>
</evidence>
<comment type="catalytic activity">
    <reaction evidence="1">
        <text>ATP + protein L-histidine = ADP + protein N-phospho-L-histidine.</text>
        <dbReference type="EC" id="2.7.13.3"/>
    </reaction>
</comment>
<evidence type="ECO:0000256" key="4">
    <source>
        <dbReference type="ARBA" id="ARBA00022777"/>
    </source>
</evidence>
<keyword evidence="5" id="KW-0597">Phosphoprotein</keyword>
<dbReference type="SMART" id="SM00448">
    <property type="entry name" value="REC"/>
    <property type="match status" value="1"/>
</dbReference>
<evidence type="ECO:0000259" key="8">
    <source>
        <dbReference type="PROSITE" id="PS50109"/>
    </source>
</evidence>
<dbReference type="CDD" id="cd00156">
    <property type="entry name" value="REC"/>
    <property type="match status" value="1"/>
</dbReference>
<dbReference type="InterPro" id="IPR001789">
    <property type="entry name" value="Sig_transdc_resp-reg_receiver"/>
</dbReference>
<feature type="modified residue" description="4-aspartylphosphate" evidence="5">
    <location>
        <position position="379"/>
    </location>
</feature>
<protein>
    <recommendedName>
        <fullName evidence="2">histidine kinase</fullName>
        <ecNumber evidence="2">2.7.13.3</ecNumber>
    </recommendedName>
</protein>
<dbReference type="PROSITE" id="PS50110">
    <property type="entry name" value="RESPONSE_REGULATORY"/>
    <property type="match status" value="1"/>
</dbReference>
<dbReference type="InterPro" id="IPR011006">
    <property type="entry name" value="CheY-like_superfamily"/>
</dbReference>